<reference evidence="6 7" key="1">
    <citation type="submission" date="2022-10" db="EMBL/GenBank/DDBJ databases">
        <title>Weissella fermenti sp. nov., isolated from fermented cabbage.</title>
        <authorList>
            <person name="Lee J.K."/>
            <person name="Baek J.H."/>
            <person name="Choi D.G."/>
            <person name="Kim J.M."/>
            <person name="Jeon C.O."/>
        </authorList>
    </citation>
    <scope>NUCLEOTIDE SEQUENCE [LARGE SCALE GENOMIC DNA]</scope>
    <source>
        <strain evidence="6 7">KACC 18534</strain>
    </source>
</reference>
<dbReference type="SUPFAM" id="SSF51445">
    <property type="entry name" value="(Trans)glycosidases"/>
    <property type="match status" value="1"/>
</dbReference>
<dbReference type="EMBL" id="JAOZFE010000001">
    <property type="protein sequence ID" value="MCW0952628.1"/>
    <property type="molecule type" value="Genomic_DNA"/>
</dbReference>
<dbReference type="InterPro" id="IPR033132">
    <property type="entry name" value="GH_1_N_CS"/>
</dbReference>
<evidence type="ECO:0000313" key="6">
    <source>
        <dbReference type="EMBL" id="MCW0952628.1"/>
    </source>
</evidence>
<keyword evidence="7" id="KW-1185">Reference proteome</keyword>
<dbReference type="InterPro" id="IPR018120">
    <property type="entry name" value="Glyco_hydro_1_AS"/>
</dbReference>
<dbReference type="GO" id="GO:0008706">
    <property type="term" value="F:6-phospho-beta-glucosidase activity"/>
    <property type="evidence" value="ECO:0007669"/>
    <property type="project" value="UniProtKB-EC"/>
</dbReference>
<name>A0ABT3E2G8_9LACO</name>
<feature type="active site" description="Nucleophile" evidence="3">
    <location>
        <position position="378"/>
    </location>
</feature>
<gene>
    <name evidence="6" type="ORF">OIT44_00870</name>
</gene>
<dbReference type="RefSeq" id="WP_213409239.1">
    <property type="nucleotide sequence ID" value="NZ_CP074441.1"/>
</dbReference>
<dbReference type="PROSITE" id="PS00653">
    <property type="entry name" value="GLYCOSYL_HYDROL_F1_2"/>
    <property type="match status" value="1"/>
</dbReference>
<evidence type="ECO:0000256" key="4">
    <source>
        <dbReference type="RuleBase" id="RU003690"/>
    </source>
</evidence>
<evidence type="ECO:0000256" key="3">
    <source>
        <dbReference type="PROSITE-ProRule" id="PRU10055"/>
    </source>
</evidence>
<dbReference type="PANTHER" id="PTHR10353">
    <property type="entry name" value="GLYCOSYL HYDROLASE"/>
    <property type="match status" value="1"/>
</dbReference>
<dbReference type="Gene3D" id="3.20.20.80">
    <property type="entry name" value="Glycosidases"/>
    <property type="match status" value="1"/>
</dbReference>
<keyword evidence="2 5" id="KW-0326">Glycosidase</keyword>
<accession>A0ABT3E2G8</accession>
<dbReference type="Proteomes" id="UP001526225">
    <property type="component" value="Unassembled WGS sequence"/>
</dbReference>
<evidence type="ECO:0000256" key="5">
    <source>
        <dbReference type="RuleBase" id="RU004468"/>
    </source>
</evidence>
<dbReference type="InterPro" id="IPR001360">
    <property type="entry name" value="Glyco_hydro_1"/>
</dbReference>
<evidence type="ECO:0000256" key="1">
    <source>
        <dbReference type="ARBA" id="ARBA00010838"/>
    </source>
</evidence>
<evidence type="ECO:0000313" key="7">
    <source>
        <dbReference type="Proteomes" id="UP001526225"/>
    </source>
</evidence>
<dbReference type="Pfam" id="PF00232">
    <property type="entry name" value="Glyco_hydro_1"/>
    <property type="match status" value="1"/>
</dbReference>
<dbReference type="PROSITE" id="PS00572">
    <property type="entry name" value="GLYCOSYL_HYDROL_F1_1"/>
    <property type="match status" value="1"/>
</dbReference>
<protein>
    <submittedName>
        <fullName evidence="6">6-phospho-beta-glucosidase</fullName>
        <ecNumber evidence="6">3.2.1.86</ecNumber>
    </submittedName>
</protein>
<organism evidence="6 7">
    <name type="scientific">Weissella ceti</name>
    <dbReference type="NCBI Taxonomy" id="759620"/>
    <lineage>
        <taxon>Bacteria</taxon>
        <taxon>Bacillati</taxon>
        <taxon>Bacillota</taxon>
        <taxon>Bacilli</taxon>
        <taxon>Lactobacillales</taxon>
        <taxon>Lactobacillaceae</taxon>
        <taxon>Weissella</taxon>
    </lineage>
</organism>
<dbReference type="PRINTS" id="PR00131">
    <property type="entry name" value="GLHYDRLASE1"/>
</dbReference>
<comment type="similarity">
    <text evidence="1 4">Belongs to the glycosyl hydrolase 1 family.</text>
</comment>
<dbReference type="PANTHER" id="PTHR10353:SF85">
    <property type="entry name" value="ARYL-PHOSPHO-BETA-D-GLUCOSIDASE BGLA"/>
    <property type="match status" value="1"/>
</dbReference>
<comment type="caution">
    <text evidence="6">The sequence shown here is derived from an EMBL/GenBank/DDBJ whole genome shotgun (WGS) entry which is preliminary data.</text>
</comment>
<dbReference type="EC" id="3.2.1.86" evidence="6"/>
<keyword evidence="5 6" id="KW-0378">Hydrolase</keyword>
<proteinExistence type="inferred from homology"/>
<dbReference type="InterPro" id="IPR017853">
    <property type="entry name" value="GH"/>
</dbReference>
<sequence>MTEKMDRTMPDDFLWGAAVSAHQLEGAWNVDGKGVSIADVMTYGTAKVPRQLMDDPNLDENFPNHRGINFYETYPEDVAMLGGMGMNAFRISIAWSRIFPQGDELEPNEAGLEFYDGLIDSIIENGMEPVITLSHFEMPLHLVQEYGGFSNRKLVGFFTRFAETVMSRYGDRVKYWMTFNEINNQIDWESNHHMLQDSGIKNHDAADAHRLMYQASHYELLASAQVTKFAHEHFPEIQVGCMIAMNSIYPETSKPGDSMMAERAMQSRYYWGDVQARGEYPNWLLKFWEHKGFDLDITDDDLATMYDNTVDFVGFSYYMSWNVKDMGDPWFEYNETENHRNNPNLEKSSWGWQIDPMGVRWSMNWMWDRWQKPLFLVENGFGAYDELTEEGEVHDDYRIDYLRKHIGALEDAVLLDGIPALGYLTWSGIDIISASTGEMAKRYGMIYVDIDDEGNGTGKRYRKDSYNWYANLIATNGREL</sequence>
<dbReference type="NCBIfam" id="NF007154">
    <property type="entry name" value="PRK09589.1"/>
    <property type="match status" value="1"/>
</dbReference>
<evidence type="ECO:0000256" key="2">
    <source>
        <dbReference type="ARBA" id="ARBA00023295"/>
    </source>
</evidence>